<dbReference type="RefSeq" id="WP_386672120.1">
    <property type="nucleotide sequence ID" value="NZ_JBHLTG010000005.1"/>
</dbReference>
<protein>
    <submittedName>
        <fullName evidence="3">AMP-binding protein</fullName>
    </submittedName>
</protein>
<accession>A0ABV6RX01</accession>
<evidence type="ECO:0000259" key="1">
    <source>
        <dbReference type="Pfam" id="PF00501"/>
    </source>
</evidence>
<proteinExistence type="predicted"/>
<dbReference type="Proteomes" id="UP001589896">
    <property type="component" value="Unassembled WGS sequence"/>
</dbReference>
<evidence type="ECO:0000259" key="2">
    <source>
        <dbReference type="Pfam" id="PF13193"/>
    </source>
</evidence>
<gene>
    <name evidence="3" type="ORF">ACFFGH_21485</name>
</gene>
<dbReference type="InterPro" id="IPR045851">
    <property type="entry name" value="AMP-bd_C_sf"/>
</dbReference>
<sequence length="526" mass="55389">MAIRTVADQLRHAYAAFGSHPALLTPEGWVTFRELELVARGAAELLADEGAAKDARIVLYLENSAVLRVLEHAILGFGMVRVALSSRLHPREVAAIAVDCDAPLVCAGPDVAADLRLALEAAGSSARVLEFADTGGGHTPATLATRSVTGGAPEPAATPDDMAMLMYSSGTTGEPKGAVVTHGGWVAQTRNALAVLPEIRPGDVVLAVAPMTHFGGTIGLNCAVSGAATVPMARFDAGSVIEAVARHSVTVLPLVPVLLTRLTSAMTGDDRLVPPLRAVPYGGSPIAAEALALAAERLPGVLSQFYGLAEALAPVSWLSPEEHDAAARDFAAGGEKTDRARERLSSAGSWISAVEARLVDGEVVVRGDVVLPGYWSRPELTARVRTPDGWFFTGDLARIDDDGYVHLVDRRNDVIISGGFNIYPGEVERVIAGVEGVLDAVVLGLPDDRWGEGVHAAVVLTEPARKQYSGPDGAIALLRTVTEACRSRLAGYKKPLRVHVVDAIPRNAFGKVDRRALRSRLLDAED</sequence>
<evidence type="ECO:0000313" key="3">
    <source>
        <dbReference type="EMBL" id="MFC0680413.1"/>
    </source>
</evidence>
<dbReference type="InterPro" id="IPR020845">
    <property type="entry name" value="AMP-binding_CS"/>
</dbReference>
<comment type="caution">
    <text evidence="3">The sequence shown here is derived from an EMBL/GenBank/DDBJ whole genome shotgun (WGS) entry which is preliminary data.</text>
</comment>
<feature type="domain" description="AMP-dependent synthetase/ligase" evidence="1">
    <location>
        <begin position="12"/>
        <end position="375"/>
    </location>
</feature>
<dbReference type="InterPro" id="IPR042099">
    <property type="entry name" value="ANL_N_sf"/>
</dbReference>
<dbReference type="Gene3D" id="3.40.50.12780">
    <property type="entry name" value="N-terminal domain of ligase-like"/>
    <property type="match status" value="1"/>
</dbReference>
<dbReference type="PROSITE" id="PS00455">
    <property type="entry name" value="AMP_BINDING"/>
    <property type="match status" value="1"/>
</dbReference>
<name>A0ABV6RX01_9GAMM</name>
<dbReference type="EMBL" id="JBHLTG010000005">
    <property type="protein sequence ID" value="MFC0680413.1"/>
    <property type="molecule type" value="Genomic_DNA"/>
</dbReference>
<feature type="domain" description="AMP-binding enzyme C-terminal" evidence="2">
    <location>
        <begin position="426"/>
        <end position="511"/>
    </location>
</feature>
<dbReference type="PANTHER" id="PTHR43767:SF1">
    <property type="entry name" value="NONRIBOSOMAL PEPTIDE SYNTHASE PES1 (EUROFUNG)-RELATED"/>
    <property type="match status" value="1"/>
</dbReference>
<keyword evidence="4" id="KW-1185">Reference proteome</keyword>
<dbReference type="PANTHER" id="PTHR43767">
    <property type="entry name" value="LONG-CHAIN-FATTY-ACID--COA LIGASE"/>
    <property type="match status" value="1"/>
</dbReference>
<dbReference type="Pfam" id="PF00501">
    <property type="entry name" value="AMP-binding"/>
    <property type="match status" value="1"/>
</dbReference>
<reference evidence="3 4" key="1">
    <citation type="submission" date="2024-09" db="EMBL/GenBank/DDBJ databases">
        <authorList>
            <person name="Sun Q."/>
            <person name="Mori K."/>
        </authorList>
    </citation>
    <scope>NUCLEOTIDE SEQUENCE [LARGE SCALE GENOMIC DNA]</scope>
    <source>
        <strain evidence="3 4">KCTC 23076</strain>
    </source>
</reference>
<organism evidence="3 4">
    <name type="scientific">Lysobacter korlensis</name>
    <dbReference type="NCBI Taxonomy" id="553636"/>
    <lineage>
        <taxon>Bacteria</taxon>
        <taxon>Pseudomonadati</taxon>
        <taxon>Pseudomonadota</taxon>
        <taxon>Gammaproteobacteria</taxon>
        <taxon>Lysobacterales</taxon>
        <taxon>Lysobacteraceae</taxon>
        <taxon>Lysobacter</taxon>
    </lineage>
</organism>
<dbReference type="InterPro" id="IPR000873">
    <property type="entry name" value="AMP-dep_synth/lig_dom"/>
</dbReference>
<dbReference type="Pfam" id="PF13193">
    <property type="entry name" value="AMP-binding_C"/>
    <property type="match status" value="1"/>
</dbReference>
<dbReference type="InterPro" id="IPR050237">
    <property type="entry name" value="ATP-dep_AMP-bd_enzyme"/>
</dbReference>
<dbReference type="Gene3D" id="3.30.300.30">
    <property type="match status" value="1"/>
</dbReference>
<dbReference type="InterPro" id="IPR025110">
    <property type="entry name" value="AMP-bd_C"/>
</dbReference>
<dbReference type="SUPFAM" id="SSF56801">
    <property type="entry name" value="Acetyl-CoA synthetase-like"/>
    <property type="match status" value="1"/>
</dbReference>
<evidence type="ECO:0000313" key="4">
    <source>
        <dbReference type="Proteomes" id="UP001589896"/>
    </source>
</evidence>